<dbReference type="Proteomes" id="UP000265715">
    <property type="component" value="Unassembled WGS sequence"/>
</dbReference>
<dbReference type="Gene3D" id="3.40.50.720">
    <property type="entry name" value="NAD(P)-binding Rossmann-like Domain"/>
    <property type="match status" value="1"/>
</dbReference>
<evidence type="ECO:0000313" key="2">
    <source>
        <dbReference type="Proteomes" id="UP000265715"/>
    </source>
</evidence>
<protein>
    <submittedName>
        <fullName evidence="1">Zinc-binding dehydrogenase</fullName>
    </submittedName>
</protein>
<dbReference type="AlphaFoldDB" id="A0A399EXR8"/>
<dbReference type="EMBL" id="QXDL01000026">
    <property type="protein sequence ID" value="RIH88523.1"/>
    <property type="molecule type" value="Genomic_DNA"/>
</dbReference>
<reference evidence="1 2" key="1">
    <citation type="submission" date="2018-08" db="EMBL/GenBank/DDBJ databases">
        <title>Meiothermus terrae DSM 26712 genome sequencing project.</title>
        <authorList>
            <person name="Da Costa M.S."/>
            <person name="Albuquerque L."/>
            <person name="Raposo P."/>
            <person name="Froufe H.J.C."/>
            <person name="Barroso C.S."/>
            <person name="Egas C."/>
        </authorList>
    </citation>
    <scope>NUCLEOTIDE SEQUENCE [LARGE SCALE GENOMIC DNA]</scope>
    <source>
        <strain evidence="1 2">DSM 26712</strain>
    </source>
</reference>
<dbReference type="Pfam" id="PF13602">
    <property type="entry name" value="ADH_zinc_N_2"/>
    <property type="match status" value="1"/>
</dbReference>
<gene>
    <name evidence="1" type="ORF">Mterra_00985</name>
</gene>
<evidence type="ECO:0000313" key="1">
    <source>
        <dbReference type="EMBL" id="RIH88523.1"/>
    </source>
</evidence>
<keyword evidence="2" id="KW-1185">Reference proteome</keyword>
<dbReference type="Gene3D" id="3.90.180.10">
    <property type="entry name" value="Medium-chain alcohol dehydrogenases, catalytic domain"/>
    <property type="match status" value="1"/>
</dbReference>
<name>A0A399EXR8_9DEIN</name>
<proteinExistence type="predicted"/>
<organism evidence="1 2">
    <name type="scientific">Calidithermus terrae</name>
    <dbReference type="NCBI Taxonomy" id="1408545"/>
    <lineage>
        <taxon>Bacteria</taxon>
        <taxon>Thermotogati</taxon>
        <taxon>Deinococcota</taxon>
        <taxon>Deinococci</taxon>
        <taxon>Thermales</taxon>
        <taxon>Thermaceae</taxon>
        <taxon>Calidithermus</taxon>
    </lineage>
</organism>
<accession>A0A399EXR8</accession>
<sequence length="83" mass="8991">MLRGPWASRRGGQRFRALMAKPDPADLAFVSGLLEAGKVVPVIERRYPLLEAAEALRYLGQGHARGKLVVVVRQEPAPSSPSA</sequence>
<comment type="caution">
    <text evidence="1">The sequence shown here is derived from an EMBL/GenBank/DDBJ whole genome shotgun (WGS) entry which is preliminary data.</text>
</comment>